<reference evidence="1" key="1">
    <citation type="journal article" date="2022" name="Int. J. Mol. Sci.">
        <title>Draft Genome of Tanacetum Coccineum: Genomic Comparison of Closely Related Tanacetum-Family Plants.</title>
        <authorList>
            <person name="Yamashiro T."/>
            <person name="Shiraishi A."/>
            <person name="Nakayama K."/>
            <person name="Satake H."/>
        </authorList>
    </citation>
    <scope>NUCLEOTIDE SEQUENCE</scope>
</reference>
<dbReference type="Proteomes" id="UP001151760">
    <property type="component" value="Unassembled WGS sequence"/>
</dbReference>
<comment type="caution">
    <text evidence="1">The sequence shown here is derived from an EMBL/GenBank/DDBJ whole genome shotgun (WGS) entry which is preliminary data.</text>
</comment>
<name>A0ABQ5HT38_9ASTR</name>
<dbReference type="EMBL" id="BQNB010019979">
    <property type="protein sequence ID" value="GJT91007.1"/>
    <property type="molecule type" value="Genomic_DNA"/>
</dbReference>
<gene>
    <name evidence="1" type="ORF">Tco_1079852</name>
</gene>
<proteinExistence type="predicted"/>
<sequence>LTMILDSSDDSNGPSISRVPIYGPSVQGLLDYYGYDNIEDYLSDFYFPSTDKEDTIVHTGQDPIYEFHSSKSKAKYVLVSQKHNPNVKSPIAITGCVLGLPNVDTWDDILKKLRMRTPGRCADKWMNGKDYGKDNHHVFCIYSSDDTKGVSSKGPSITSILKEGPSIARLSKEPIPKELLAWPIPIKGCMLGLANVET</sequence>
<organism evidence="1 2">
    <name type="scientific">Tanacetum coccineum</name>
    <dbReference type="NCBI Taxonomy" id="301880"/>
    <lineage>
        <taxon>Eukaryota</taxon>
        <taxon>Viridiplantae</taxon>
        <taxon>Streptophyta</taxon>
        <taxon>Embryophyta</taxon>
        <taxon>Tracheophyta</taxon>
        <taxon>Spermatophyta</taxon>
        <taxon>Magnoliopsida</taxon>
        <taxon>eudicotyledons</taxon>
        <taxon>Gunneridae</taxon>
        <taxon>Pentapetalae</taxon>
        <taxon>asterids</taxon>
        <taxon>campanulids</taxon>
        <taxon>Asterales</taxon>
        <taxon>Asteraceae</taxon>
        <taxon>Asteroideae</taxon>
        <taxon>Anthemideae</taxon>
        <taxon>Anthemidinae</taxon>
        <taxon>Tanacetum</taxon>
    </lineage>
</organism>
<evidence type="ECO:0000313" key="1">
    <source>
        <dbReference type="EMBL" id="GJT91007.1"/>
    </source>
</evidence>
<feature type="non-terminal residue" evidence="1">
    <location>
        <position position="1"/>
    </location>
</feature>
<protein>
    <submittedName>
        <fullName evidence="1">Uncharacterized protein</fullName>
    </submittedName>
</protein>
<evidence type="ECO:0000313" key="2">
    <source>
        <dbReference type="Proteomes" id="UP001151760"/>
    </source>
</evidence>
<accession>A0ABQ5HT38</accession>
<reference evidence="1" key="2">
    <citation type="submission" date="2022-01" db="EMBL/GenBank/DDBJ databases">
        <authorList>
            <person name="Yamashiro T."/>
            <person name="Shiraishi A."/>
            <person name="Satake H."/>
            <person name="Nakayama K."/>
        </authorList>
    </citation>
    <scope>NUCLEOTIDE SEQUENCE</scope>
</reference>
<keyword evidence="2" id="KW-1185">Reference proteome</keyword>